<evidence type="ECO:0000313" key="14">
    <source>
        <dbReference type="Proteomes" id="UP000199452"/>
    </source>
</evidence>
<dbReference type="PRINTS" id="PR00123">
    <property type="entry name" value="ATPASEA"/>
</dbReference>
<feature type="transmembrane region" description="Helical" evidence="11">
    <location>
        <begin position="193"/>
        <end position="216"/>
    </location>
</feature>
<evidence type="ECO:0000256" key="9">
    <source>
        <dbReference type="ARBA" id="ARBA00023136"/>
    </source>
</evidence>
<evidence type="ECO:0000256" key="1">
    <source>
        <dbReference type="ARBA" id="ARBA00004141"/>
    </source>
</evidence>
<accession>A0A1G6S3C5</accession>
<dbReference type="AlphaFoldDB" id="A0A1G6S3C5"/>
<keyword evidence="11" id="KW-1003">Cell membrane</keyword>
<dbReference type="Gene3D" id="1.20.120.220">
    <property type="entry name" value="ATP synthase, F0 complex, subunit A"/>
    <property type="match status" value="1"/>
</dbReference>
<dbReference type="InterPro" id="IPR045082">
    <property type="entry name" value="ATP_syn_F0_a_bact/chloroplast"/>
</dbReference>
<dbReference type="GO" id="GO:0005886">
    <property type="term" value="C:plasma membrane"/>
    <property type="evidence" value="ECO:0007669"/>
    <property type="project" value="UniProtKB-SubCell"/>
</dbReference>
<feature type="transmembrane region" description="Helical" evidence="11">
    <location>
        <begin position="165"/>
        <end position="187"/>
    </location>
</feature>
<dbReference type="HAMAP" id="MF_01393">
    <property type="entry name" value="ATP_synth_a_bact"/>
    <property type="match status" value="1"/>
</dbReference>
<dbReference type="PANTHER" id="PTHR42823:SF3">
    <property type="entry name" value="ATP SYNTHASE SUBUNIT A, CHLOROPLASTIC"/>
    <property type="match status" value="1"/>
</dbReference>
<keyword evidence="4 11" id="KW-0138">CF(0)</keyword>
<sequence>MNLSPDETIFWQHGFFTINLTIVTTWAIILVLVVGSALITRKLKTGIHISRWQCVLEMLVTGINNQIKEIGLKKPEEYIGFIGTLFLFIVISNVCIIFPWYEPPTGSLSTTAALAICVFLAVPFFGIVKSGIGGYLKSYLKPTFIMLPFNLISETTRTLALAVRLFGNIMSGGMIVAILLSITPFIFPIVMQALGLLTGVVQAYIFSILATVYIAAAVHDSKSSDQETITTK</sequence>
<evidence type="ECO:0000256" key="8">
    <source>
        <dbReference type="ARBA" id="ARBA00023065"/>
    </source>
</evidence>
<evidence type="ECO:0000256" key="3">
    <source>
        <dbReference type="ARBA" id="ARBA00022448"/>
    </source>
</evidence>
<evidence type="ECO:0000313" key="13">
    <source>
        <dbReference type="EMBL" id="SDD11410.1"/>
    </source>
</evidence>
<dbReference type="GO" id="GO:0042777">
    <property type="term" value="P:proton motive force-driven plasma membrane ATP synthesis"/>
    <property type="evidence" value="ECO:0007669"/>
    <property type="project" value="TreeGrafter"/>
</dbReference>
<evidence type="ECO:0000256" key="7">
    <source>
        <dbReference type="ARBA" id="ARBA00022989"/>
    </source>
</evidence>
<organism evidence="13 14">
    <name type="scientific">Williamwhitmania taraxaci</name>
    <dbReference type="NCBI Taxonomy" id="1640674"/>
    <lineage>
        <taxon>Bacteria</taxon>
        <taxon>Pseudomonadati</taxon>
        <taxon>Bacteroidota</taxon>
        <taxon>Bacteroidia</taxon>
        <taxon>Bacteroidales</taxon>
        <taxon>Williamwhitmaniaceae</taxon>
        <taxon>Williamwhitmania</taxon>
    </lineage>
</organism>
<dbReference type="PROSITE" id="PS00449">
    <property type="entry name" value="ATPASE_A"/>
    <property type="match status" value="1"/>
</dbReference>
<keyword evidence="14" id="KW-1185">Reference proteome</keyword>
<name>A0A1G6S3C5_9BACT</name>
<dbReference type="GO" id="GO:0046933">
    <property type="term" value="F:proton-transporting ATP synthase activity, rotational mechanism"/>
    <property type="evidence" value="ECO:0007669"/>
    <property type="project" value="UniProtKB-UniRule"/>
</dbReference>
<dbReference type="SUPFAM" id="SSF81336">
    <property type="entry name" value="F1F0 ATP synthase subunit A"/>
    <property type="match status" value="1"/>
</dbReference>
<evidence type="ECO:0000256" key="10">
    <source>
        <dbReference type="ARBA" id="ARBA00023310"/>
    </source>
</evidence>
<keyword evidence="7 11" id="KW-1133">Transmembrane helix</keyword>
<feature type="transmembrane region" description="Helical" evidence="11">
    <location>
        <begin position="78"/>
        <end position="101"/>
    </location>
</feature>
<keyword evidence="9 11" id="KW-0472">Membrane</keyword>
<evidence type="ECO:0000256" key="6">
    <source>
        <dbReference type="ARBA" id="ARBA00022781"/>
    </source>
</evidence>
<keyword evidence="6 11" id="KW-0375">Hydrogen ion transport</keyword>
<dbReference type="NCBIfam" id="TIGR01131">
    <property type="entry name" value="ATP_synt_6_or_A"/>
    <property type="match status" value="1"/>
</dbReference>
<evidence type="ECO:0000256" key="11">
    <source>
        <dbReference type="HAMAP-Rule" id="MF_01393"/>
    </source>
</evidence>
<evidence type="ECO:0000256" key="5">
    <source>
        <dbReference type="ARBA" id="ARBA00022692"/>
    </source>
</evidence>
<protein>
    <recommendedName>
        <fullName evidence="11 12">ATP synthase subunit a</fullName>
    </recommendedName>
    <alternativeName>
        <fullName evidence="11">ATP synthase F0 sector subunit a</fullName>
    </alternativeName>
    <alternativeName>
        <fullName evidence="11">F-ATPase subunit 6</fullName>
    </alternativeName>
</protein>
<feature type="transmembrane region" description="Helical" evidence="11">
    <location>
        <begin position="107"/>
        <end position="128"/>
    </location>
</feature>
<dbReference type="InterPro" id="IPR000568">
    <property type="entry name" value="ATP_synth_F0_asu"/>
</dbReference>
<dbReference type="OrthoDB" id="9809130at2"/>
<dbReference type="InterPro" id="IPR035908">
    <property type="entry name" value="F0_ATP_A_sf"/>
</dbReference>
<evidence type="ECO:0000256" key="2">
    <source>
        <dbReference type="ARBA" id="ARBA00006810"/>
    </source>
</evidence>
<comment type="subcellular location">
    <subcellularLocation>
        <location evidence="11 12">Cell membrane</location>
        <topology evidence="11 12">Multi-pass membrane protein</topology>
    </subcellularLocation>
    <subcellularLocation>
        <location evidence="1">Membrane</location>
        <topology evidence="1">Multi-pass membrane protein</topology>
    </subcellularLocation>
</comment>
<dbReference type="Proteomes" id="UP000199452">
    <property type="component" value="Unassembled WGS sequence"/>
</dbReference>
<comment type="similarity">
    <text evidence="2 11 12">Belongs to the ATPase A chain family.</text>
</comment>
<reference evidence="13 14" key="1">
    <citation type="submission" date="2016-09" db="EMBL/GenBank/DDBJ databases">
        <authorList>
            <person name="Capua I."/>
            <person name="De Benedictis P."/>
            <person name="Joannis T."/>
            <person name="Lombin L.H."/>
            <person name="Cattoli G."/>
        </authorList>
    </citation>
    <scope>NUCLEOTIDE SEQUENCE [LARGE SCALE GENOMIC DNA]</scope>
    <source>
        <strain evidence="13 14">A7P-90m</strain>
    </source>
</reference>
<comment type="function">
    <text evidence="11 12">Key component of the proton channel; it plays a direct role in the translocation of protons across the membrane.</text>
</comment>
<dbReference type="RefSeq" id="WP_092440707.1">
    <property type="nucleotide sequence ID" value="NZ_FMYP01000086.1"/>
</dbReference>
<keyword evidence="3 11" id="KW-0813">Transport</keyword>
<dbReference type="NCBIfam" id="NF004481">
    <property type="entry name" value="PRK05815.2-3"/>
    <property type="match status" value="1"/>
</dbReference>
<keyword evidence="10 11" id="KW-0066">ATP synthesis</keyword>
<dbReference type="GO" id="GO:0045259">
    <property type="term" value="C:proton-transporting ATP synthase complex"/>
    <property type="evidence" value="ECO:0007669"/>
    <property type="project" value="UniProtKB-KW"/>
</dbReference>
<dbReference type="Pfam" id="PF00119">
    <property type="entry name" value="ATP-synt_A"/>
    <property type="match status" value="1"/>
</dbReference>
<evidence type="ECO:0000256" key="4">
    <source>
        <dbReference type="ARBA" id="ARBA00022547"/>
    </source>
</evidence>
<dbReference type="STRING" id="1640674.SAMN05216323_108610"/>
<dbReference type="InterPro" id="IPR017692">
    <property type="entry name" value="Alt_ATP_synth_F0_Asu"/>
</dbReference>
<evidence type="ECO:0000256" key="12">
    <source>
        <dbReference type="RuleBase" id="RU000483"/>
    </source>
</evidence>
<dbReference type="InterPro" id="IPR023011">
    <property type="entry name" value="ATP_synth_F0_asu_AS"/>
</dbReference>
<feature type="transmembrane region" description="Helical" evidence="11">
    <location>
        <begin position="15"/>
        <end position="39"/>
    </location>
</feature>
<proteinExistence type="inferred from homology"/>
<dbReference type="NCBIfam" id="TIGR03306">
    <property type="entry name" value="altF1_A"/>
    <property type="match status" value="1"/>
</dbReference>
<gene>
    <name evidence="11" type="primary">atpB</name>
    <name evidence="13" type="ORF">SAMN05216323_108610</name>
</gene>
<dbReference type="PANTHER" id="PTHR42823">
    <property type="entry name" value="ATP SYNTHASE SUBUNIT A, CHLOROPLASTIC"/>
    <property type="match status" value="1"/>
</dbReference>
<keyword evidence="5 11" id="KW-0812">Transmembrane</keyword>
<dbReference type="EMBL" id="FMYP01000086">
    <property type="protein sequence ID" value="SDD11410.1"/>
    <property type="molecule type" value="Genomic_DNA"/>
</dbReference>
<keyword evidence="8 11" id="KW-0406">Ion transport</keyword>
<dbReference type="CDD" id="cd00310">
    <property type="entry name" value="ATP-synt_Fo_a_6"/>
    <property type="match status" value="1"/>
</dbReference>